<dbReference type="Gene3D" id="3.40.220.10">
    <property type="entry name" value="Leucine Aminopeptidase, subunit E, domain 1"/>
    <property type="match status" value="1"/>
</dbReference>
<accession>A0A0H5RB02</accession>
<dbReference type="EMBL" id="HACM01010923">
    <property type="protein sequence ID" value="CRZ11365.1"/>
    <property type="molecule type" value="Transcribed_RNA"/>
</dbReference>
<sequence length="248" mass="27733">ADDMGRHPQTPIDSIPTWATMLRLGRGYPRHIPTTPPPPLVPFSHDANSSVCLWTGEIVRLSSPAVAFGSDVNFARRLRCESFKIMNFGGRTYRERLEALPKPALGESVATKAGRPFHAASLIHLPLPFRWDASTLESAYRSALDMADANGYGRIAFASTLGTMSGDSMKDVNAVAFKTLRSWIDEKGPERSLRQIVLHTDNRHEFHWFIYWLYSFFPPPPTVEAAPTTVHDPSETLSFLQNQVPNRS</sequence>
<organism evidence="1">
    <name type="scientific">Spongospora subterranea</name>
    <dbReference type="NCBI Taxonomy" id="70186"/>
    <lineage>
        <taxon>Eukaryota</taxon>
        <taxon>Sar</taxon>
        <taxon>Rhizaria</taxon>
        <taxon>Endomyxa</taxon>
        <taxon>Phytomyxea</taxon>
        <taxon>Plasmodiophorida</taxon>
        <taxon>Plasmodiophoridae</taxon>
        <taxon>Spongospora</taxon>
    </lineage>
</organism>
<reference evidence="1" key="1">
    <citation type="submission" date="2015-04" db="EMBL/GenBank/DDBJ databases">
        <title>The genome sequence of the plant pathogenic Rhizarian Plasmodiophora brassicae reveals insights in its biotrophic life cycle and the origin of chitin synthesis.</title>
        <authorList>
            <person name="Schwelm A."/>
            <person name="Fogelqvist J."/>
            <person name="Knaust A."/>
            <person name="Julke S."/>
            <person name="Lilja T."/>
            <person name="Dhandapani V."/>
            <person name="Bonilla-Rosso G."/>
            <person name="Karlsson M."/>
            <person name="Shevchenko A."/>
            <person name="Choi S.R."/>
            <person name="Kim H.G."/>
            <person name="Park J.Y."/>
            <person name="Lim Y.P."/>
            <person name="Ludwig-Muller J."/>
            <person name="Dixelius C."/>
        </authorList>
    </citation>
    <scope>NUCLEOTIDE SEQUENCE</scope>
    <source>
        <tissue evidence="1">Potato root galls</tissue>
    </source>
</reference>
<dbReference type="AlphaFoldDB" id="A0A0H5RB02"/>
<dbReference type="SUPFAM" id="SSF52949">
    <property type="entry name" value="Macro domain-like"/>
    <property type="match status" value="1"/>
</dbReference>
<dbReference type="InterPro" id="IPR043472">
    <property type="entry name" value="Macro_dom-like"/>
</dbReference>
<protein>
    <recommendedName>
        <fullName evidence="2">Macro domain-containing protein</fullName>
    </recommendedName>
</protein>
<evidence type="ECO:0008006" key="2">
    <source>
        <dbReference type="Google" id="ProtNLM"/>
    </source>
</evidence>
<proteinExistence type="predicted"/>
<feature type="non-terminal residue" evidence="1">
    <location>
        <position position="1"/>
    </location>
</feature>
<evidence type="ECO:0000313" key="1">
    <source>
        <dbReference type="EMBL" id="CRZ11365.1"/>
    </source>
</evidence>
<name>A0A0H5RB02_9EUKA</name>